<feature type="compositionally biased region" description="Low complexity" evidence="1">
    <location>
        <begin position="119"/>
        <end position="134"/>
    </location>
</feature>
<sequence length="202" mass="21251">MAAGLPERPKPKLNGATVDNRSFVTAATVGVLAAAVLVACVDAAPACAASRMLPTPATAVTRAPSNVTKQQPATPQNRQQSQSWTPSKPASTTVKPPAWTPPQSASTTVKPPAAATNKPTSKSTRRPTWTSTPRAKSTVRHVQPHITHRTGKDGKQYRQYAGYPGWYLVGVWPVGYGSAHGCTVPGQEGDGIDDVDDIFDGD</sequence>
<evidence type="ECO:0000313" key="3">
    <source>
        <dbReference type="Proteomes" id="UP001500064"/>
    </source>
</evidence>
<feature type="region of interest" description="Disordered" evidence="1">
    <location>
        <begin position="60"/>
        <end position="154"/>
    </location>
</feature>
<dbReference type="Proteomes" id="UP001500064">
    <property type="component" value="Unassembled WGS sequence"/>
</dbReference>
<protein>
    <submittedName>
        <fullName evidence="2">Uncharacterized protein</fullName>
    </submittedName>
</protein>
<feature type="compositionally biased region" description="Basic residues" evidence="1">
    <location>
        <begin position="137"/>
        <end position="149"/>
    </location>
</feature>
<evidence type="ECO:0000313" key="2">
    <source>
        <dbReference type="EMBL" id="GAA1623871.1"/>
    </source>
</evidence>
<organism evidence="2 3">
    <name type="scientific">Nonomuraea maheshkhaliensis</name>
    <dbReference type="NCBI Taxonomy" id="419590"/>
    <lineage>
        <taxon>Bacteria</taxon>
        <taxon>Bacillati</taxon>
        <taxon>Actinomycetota</taxon>
        <taxon>Actinomycetes</taxon>
        <taxon>Streptosporangiales</taxon>
        <taxon>Streptosporangiaceae</taxon>
        <taxon>Nonomuraea</taxon>
    </lineage>
</organism>
<gene>
    <name evidence="2" type="ORF">GCM10009733_020640</name>
</gene>
<feature type="compositionally biased region" description="Polar residues" evidence="1">
    <location>
        <begin position="63"/>
        <end position="94"/>
    </location>
</feature>
<accession>A0ABP4QX58</accession>
<comment type="caution">
    <text evidence="2">The sequence shown here is derived from an EMBL/GenBank/DDBJ whole genome shotgun (WGS) entry which is preliminary data.</text>
</comment>
<dbReference type="EMBL" id="BAAAMU010000011">
    <property type="protein sequence ID" value="GAA1623871.1"/>
    <property type="molecule type" value="Genomic_DNA"/>
</dbReference>
<name>A0ABP4QX58_9ACTN</name>
<keyword evidence="3" id="KW-1185">Reference proteome</keyword>
<reference evidence="3" key="1">
    <citation type="journal article" date="2019" name="Int. J. Syst. Evol. Microbiol.">
        <title>The Global Catalogue of Microorganisms (GCM) 10K type strain sequencing project: providing services to taxonomists for standard genome sequencing and annotation.</title>
        <authorList>
            <consortium name="The Broad Institute Genomics Platform"/>
            <consortium name="The Broad Institute Genome Sequencing Center for Infectious Disease"/>
            <person name="Wu L."/>
            <person name="Ma J."/>
        </authorList>
    </citation>
    <scope>NUCLEOTIDE SEQUENCE [LARGE SCALE GENOMIC DNA]</scope>
    <source>
        <strain evidence="3">JCM 13929</strain>
    </source>
</reference>
<proteinExistence type="predicted"/>
<evidence type="ECO:0000256" key="1">
    <source>
        <dbReference type="SAM" id="MobiDB-lite"/>
    </source>
</evidence>